<evidence type="ECO:0000259" key="4">
    <source>
        <dbReference type="PROSITE" id="PS51294"/>
    </source>
</evidence>
<feature type="domain" description="HTH myb-type" evidence="4">
    <location>
        <begin position="382"/>
        <end position="428"/>
    </location>
</feature>
<evidence type="ECO:0000259" key="3">
    <source>
        <dbReference type="PROSITE" id="PS51293"/>
    </source>
</evidence>
<dbReference type="PROSITE" id="PS51294">
    <property type="entry name" value="HTH_MYB"/>
    <property type="match status" value="1"/>
</dbReference>
<dbReference type="GO" id="GO:0006357">
    <property type="term" value="P:regulation of transcription by RNA polymerase II"/>
    <property type="evidence" value="ECO:0007669"/>
    <property type="project" value="TreeGrafter"/>
</dbReference>
<evidence type="ECO:0000313" key="5">
    <source>
        <dbReference type="EMBL" id="KAF2095201.1"/>
    </source>
</evidence>
<feature type="compositionally biased region" description="Basic and acidic residues" evidence="2">
    <location>
        <begin position="546"/>
        <end position="556"/>
    </location>
</feature>
<feature type="region of interest" description="Disordered" evidence="2">
    <location>
        <begin position="517"/>
        <end position="570"/>
    </location>
</feature>
<dbReference type="Gene3D" id="1.20.58.1880">
    <property type="match status" value="1"/>
</dbReference>
<feature type="region of interest" description="Disordered" evidence="2">
    <location>
        <begin position="252"/>
        <end position="300"/>
    </location>
</feature>
<feature type="region of interest" description="Disordered" evidence="2">
    <location>
        <begin position="107"/>
        <end position="215"/>
    </location>
</feature>
<dbReference type="GO" id="GO:0034967">
    <property type="term" value="C:Set3 complex"/>
    <property type="evidence" value="ECO:0007669"/>
    <property type="project" value="TreeGrafter"/>
</dbReference>
<accession>A0A9P4M211</accession>
<dbReference type="OrthoDB" id="10258692at2759"/>
<keyword evidence="1" id="KW-0175">Coiled coil</keyword>
<feature type="non-terminal residue" evidence="5">
    <location>
        <position position="768"/>
    </location>
</feature>
<dbReference type="SMART" id="SM00717">
    <property type="entry name" value="SANT"/>
    <property type="match status" value="2"/>
</dbReference>
<feature type="compositionally biased region" description="Basic and acidic residues" evidence="2">
    <location>
        <begin position="36"/>
        <end position="48"/>
    </location>
</feature>
<evidence type="ECO:0000256" key="2">
    <source>
        <dbReference type="SAM" id="MobiDB-lite"/>
    </source>
</evidence>
<dbReference type="EMBL" id="ML978132">
    <property type="protein sequence ID" value="KAF2095201.1"/>
    <property type="molecule type" value="Genomic_DNA"/>
</dbReference>
<dbReference type="InterPro" id="IPR017930">
    <property type="entry name" value="Myb_dom"/>
</dbReference>
<feature type="compositionally biased region" description="Basic and acidic residues" evidence="2">
    <location>
        <begin position="256"/>
        <end position="280"/>
    </location>
</feature>
<feature type="region of interest" description="Disordered" evidence="2">
    <location>
        <begin position="693"/>
        <end position="768"/>
    </location>
</feature>
<organism evidence="5 6">
    <name type="scientific">Rhizodiscina lignyota</name>
    <dbReference type="NCBI Taxonomy" id="1504668"/>
    <lineage>
        <taxon>Eukaryota</taxon>
        <taxon>Fungi</taxon>
        <taxon>Dikarya</taxon>
        <taxon>Ascomycota</taxon>
        <taxon>Pezizomycotina</taxon>
        <taxon>Dothideomycetes</taxon>
        <taxon>Pleosporomycetidae</taxon>
        <taxon>Aulographales</taxon>
        <taxon>Rhizodiscinaceae</taxon>
        <taxon>Rhizodiscina</taxon>
    </lineage>
</organism>
<dbReference type="Proteomes" id="UP000799772">
    <property type="component" value="Unassembled WGS sequence"/>
</dbReference>
<comment type="caution">
    <text evidence="5">The sequence shown here is derived from an EMBL/GenBank/DDBJ whole genome shotgun (WGS) entry which is preliminary data.</text>
</comment>
<dbReference type="SUPFAM" id="SSF46689">
    <property type="entry name" value="Homeodomain-like"/>
    <property type="match status" value="2"/>
</dbReference>
<feature type="compositionally biased region" description="Polar residues" evidence="2">
    <location>
        <begin position="745"/>
        <end position="759"/>
    </location>
</feature>
<keyword evidence="6" id="KW-1185">Reference proteome</keyword>
<dbReference type="InterPro" id="IPR017884">
    <property type="entry name" value="SANT_dom"/>
</dbReference>
<feature type="compositionally biased region" description="Basic and acidic residues" evidence="2">
    <location>
        <begin position="517"/>
        <end position="528"/>
    </location>
</feature>
<dbReference type="PANTHER" id="PTHR13992">
    <property type="entry name" value="NUCLEAR RECEPTOR CO-REPRESSOR RELATED NCOR"/>
    <property type="match status" value="1"/>
</dbReference>
<proteinExistence type="predicted"/>
<name>A0A9P4M211_9PEZI</name>
<dbReference type="AlphaFoldDB" id="A0A9P4M211"/>
<feature type="domain" description="SANT" evidence="3">
    <location>
        <begin position="377"/>
        <end position="428"/>
    </location>
</feature>
<reference evidence="5" key="1">
    <citation type="journal article" date="2020" name="Stud. Mycol.">
        <title>101 Dothideomycetes genomes: a test case for predicting lifestyles and emergence of pathogens.</title>
        <authorList>
            <person name="Haridas S."/>
            <person name="Albert R."/>
            <person name="Binder M."/>
            <person name="Bloem J."/>
            <person name="Labutti K."/>
            <person name="Salamov A."/>
            <person name="Andreopoulos B."/>
            <person name="Baker S."/>
            <person name="Barry K."/>
            <person name="Bills G."/>
            <person name="Bluhm B."/>
            <person name="Cannon C."/>
            <person name="Castanera R."/>
            <person name="Culley D."/>
            <person name="Daum C."/>
            <person name="Ezra D."/>
            <person name="Gonzalez J."/>
            <person name="Henrissat B."/>
            <person name="Kuo A."/>
            <person name="Liang C."/>
            <person name="Lipzen A."/>
            <person name="Lutzoni F."/>
            <person name="Magnuson J."/>
            <person name="Mondo S."/>
            <person name="Nolan M."/>
            <person name="Ohm R."/>
            <person name="Pangilinan J."/>
            <person name="Park H.-J."/>
            <person name="Ramirez L."/>
            <person name="Alfaro M."/>
            <person name="Sun H."/>
            <person name="Tritt A."/>
            <person name="Yoshinaga Y."/>
            <person name="Zwiers L.-H."/>
            <person name="Turgeon B."/>
            <person name="Goodwin S."/>
            <person name="Spatafora J."/>
            <person name="Crous P."/>
            <person name="Grigoriev I."/>
        </authorList>
    </citation>
    <scope>NUCLEOTIDE SEQUENCE</scope>
    <source>
        <strain evidence="5">CBS 133067</strain>
    </source>
</reference>
<dbReference type="PANTHER" id="PTHR13992:SF39">
    <property type="entry name" value="SMRTER, ISOFORM G"/>
    <property type="match status" value="1"/>
</dbReference>
<evidence type="ECO:0000256" key="1">
    <source>
        <dbReference type="SAM" id="Coils"/>
    </source>
</evidence>
<dbReference type="CDD" id="cd00167">
    <property type="entry name" value="SANT"/>
    <property type="match status" value="1"/>
</dbReference>
<dbReference type="InterPro" id="IPR009057">
    <property type="entry name" value="Homeodomain-like_sf"/>
</dbReference>
<feature type="coiled-coil region" evidence="1">
    <location>
        <begin position="316"/>
        <end position="343"/>
    </location>
</feature>
<feature type="region of interest" description="Disordered" evidence="2">
    <location>
        <begin position="1"/>
        <end position="56"/>
    </location>
</feature>
<sequence>MADVEPEKPEPEKPGRVKPQPARRESTRSPAPSPHVSERAQPEEKEHDYSDDEDLLGEEYIADLNRKFERERAVILARKIDLSQPEYRSTSPLARIALLDSLTPADLPFKAPAEEPSSVPSPTVIQQPITSSTTPLPSVERPQTDLLTPKEEQEDVTMEDAASPVVRTFEPPPPREEVPRTPTPELTSLPFLAKGPPSPVSDPDQQTGTQLDDDSKVTIVSVLASEHKAEAIHREELRVEYAERYRQWRRNAQALRRKEQEEVEAKQRAQKLAEKTKTPEPDPATAALPLPTPTEGRRSHRFASQLDWEIAIQASLETAKEDQAKQEREAQKVQADLEKEAEIPPMASHREIVVRRFHDTNQARRPERAIEIFDFVPPEDDFTEEEHNILVAGYKSEPKAWGKIAQSLPGRTYKDCINHYYATKWSTDYKSLKDRRRKALRGRARALRAARSNALISGLGAKDDDELAPAVTETGRPKRLAAPTFGEKDATDDAMLAGATARKLAVSAAEHAIEKAGKRAKVAKEKGTRKAKNQPLAARPAISPTKLDKDRKERGLTVEPGDPSAAREGVEKWPIMPTTIEGPPSALGTGVLGPVNDLSVLHERPAPAAANPAIVATTERPRAHSGHQRAGASSYWSVQEQNDFKRYVVYYGTDFLTISSLLGTKTNIMVKNFFERKKVEGSMAEAIQAAYEADEKRARGEPMGAPPTPTAARRRIESVQPTAPRALAPNPDAMQIDHHSPPSLPKTQPHTSPPQSASSKIGAAAMSP</sequence>
<dbReference type="InterPro" id="IPR051571">
    <property type="entry name" value="N-CoR_corepressor"/>
</dbReference>
<evidence type="ECO:0000313" key="6">
    <source>
        <dbReference type="Proteomes" id="UP000799772"/>
    </source>
</evidence>
<dbReference type="InterPro" id="IPR001005">
    <property type="entry name" value="SANT/Myb"/>
</dbReference>
<feature type="compositionally biased region" description="Polar residues" evidence="2">
    <location>
        <begin position="123"/>
        <end position="136"/>
    </location>
</feature>
<evidence type="ECO:0008006" key="7">
    <source>
        <dbReference type="Google" id="ProtNLM"/>
    </source>
</evidence>
<protein>
    <recommendedName>
        <fullName evidence="7">SANT domain-containing protein</fullName>
    </recommendedName>
</protein>
<dbReference type="Gene3D" id="1.10.10.60">
    <property type="entry name" value="Homeodomain-like"/>
    <property type="match status" value="1"/>
</dbReference>
<feature type="compositionally biased region" description="Basic and acidic residues" evidence="2">
    <location>
        <begin position="1"/>
        <end position="15"/>
    </location>
</feature>
<dbReference type="PROSITE" id="PS51293">
    <property type="entry name" value="SANT"/>
    <property type="match status" value="1"/>
</dbReference>
<gene>
    <name evidence="5" type="ORF">NA57DRAFT_45110</name>
</gene>
<dbReference type="Pfam" id="PF00249">
    <property type="entry name" value="Myb_DNA-binding"/>
    <property type="match status" value="1"/>
</dbReference>